<dbReference type="NCBIfam" id="TIGR03303">
    <property type="entry name" value="OM_YaeT"/>
    <property type="match status" value="1"/>
</dbReference>
<keyword evidence="5 8" id="KW-0677">Repeat</keyword>
<sequence length="786" mass="86478">MKRAHQAARSARQTAMGGIFRALVAIFISVTTVYVASAPAAQAQAYRFARIEVEGNTRIETGTILSYAGIEPGAAVSAGQLNAAYQNIVDSGLFETVSLEPRGGTLVIVVQEHPTINRISIEGNSRLKDEALASVLRSQPRRVYSPSVAEQDAAAIVQAYEQAGRLAATVEPVIIRRSNNRVDLVFEVSEGRVVEVERISFVGNREFSDRRLRRVLESKQAGLFRQLIQRDTFIGDRLQFDRQVLTDFYRSRGYVDFEILSVASEFSRERNAFFVTFTVQEGQRYRYGNISATSNLPEINVPEYEDAIRIRAGQVYSPGGVDNTIARLERLAVQQDLDFIRVEPRVTRDDRNLLLHIEFAIVRGPRIFVERIDIEGNATTLDRVIRRQFTAVEGDPFNPREIREAASRIKALGFFETAEVNPREGSGPDQVIVDVDVEEKPTGSLGFGATYSSSAGFGLTFNFSERNFLGRGQALSFDVSTGSGTGTYAFSFREPAFLGRDVAYSFSASYTSTNSTLNTNYDTTLGNVTTGFQFPMNEFTRLGVNAFGRVTEVSNVSSTPPNDSSAILQAEAARGLEWVLGAGYDVEYRTLRRGLNPDAGVLFRWSQDFAGIAGDVSYMKSEALAVAETKIMNDEVTLRAIFEGGALNSLDGSNSRVVDRFFLNGKMRGFDYYGVGPRDLGAGNRDALGGNLFAVAKFEAEFPLGLPEEYGIHGGVFVDVGSVWGLDNTAGTGGPVDDSFNIRSAAGVSLFWDTPLGPLRFNYSKALKKEAYDIEREFEVTISTQF</sequence>
<comment type="subcellular location">
    <subcellularLocation>
        <location evidence="8">Cell outer membrane</location>
    </subcellularLocation>
    <subcellularLocation>
        <location evidence="1">Membrane</location>
    </subcellularLocation>
</comment>
<comment type="function">
    <text evidence="8">Part of the outer membrane protein assembly complex, which is involved in assembly and insertion of beta-barrel proteins into the outer membrane.</text>
</comment>
<name>A0AAE3NUF0_9RHOB</name>
<dbReference type="EMBL" id="JARGYC010000045">
    <property type="protein sequence ID" value="MDF0602261.1"/>
    <property type="molecule type" value="Genomic_DNA"/>
</dbReference>
<dbReference type="InterPro" id="IPR010827">
    <property type="entry name" value="BamA/TamA_POTRA"/>
</dbReference>
<keyword evidence="6 8" id="KW-0472">Membrane</keyword>
<comment type="similarity">
    <text evidence="8">Belongs to the BamA family.</text>
</comment>
<dbReference type="GO" id="GO:0051205">
    <property type="term" value="P:protein insertion into membrane"/>
    <property type="evidence" value="ECO:0007669"/>
    <property type="project" value="UniProtKB-UniRule"/>
</dbReference>
<evidence type="ECO:0000256" key="8">
    <source>
        <dbReference type="HAMAP-Rule" id="MF_01430"/>
    </source>
</evidence>
<keyword evidence="4 8" id="KW-0732">Signal</keyword>
<dbReference type="InterPro" id="IPR034746">
    <property type="entry name" value="POTRA"/>
</dbReference>
<comment type="caution">
    <text evidence="11">The sequence shown here is derived from an EMBL/GenBank/DDBJ whole genome shotgun (WGS) entry which is preliminary data.</text>
</comment>
<dbReference type="InterPro" id="IPR039910">
    <property type="entry name" value="D15-like"/>
</dbReference>
<keyword evidence="3 8" id="KW-0812">Transmembrane</keyword>
<evidence type="ECO:0000256" key="5">
    <source>
        <dbReference type="ARBA" id="ARBA00022737"/>
    </source>
</evidence>
<dbReference type="PROSITE" id="PS51779">
    <property type="entry name" value="POTRA"/>
    <property type="match status" value="3"/>
</dbReference>
<proteinExistence type="inferred from homology"/>
<feature type="domain" description="POTRA" evidence="10">
    <location>
        <begin position="367"/>
        <end position="440"/>
    </location>
</feature>
<dbReference type="PANTHER" id="PTHR12815">
    <property type="entry name" value="SORTING AND ASSEMBLY MACHINERY SAMM50 PROTEIN FAMILY MEMBER"/>
    <property type="match status" value="1"/>
</dbReference>
<evidence type="ECO:0000256" key="7">
    <source>
        <dbReference type="ARBA" id="ARBA00023237"/>
    </source>
</evidence>
<dbReference type="InterPro" id="IPR023707">
    <property type="entry name" value="OM_assembly_BamA"/>
</dbReference>
<dbReference type="GO" id="GO:0043165">
    <property type="term" value="P:Gram-negative-bacterium-type cell outer membrane assembly"/>
    <property type="evidence" value="ECO:0007669"/>
    <property type="project" value="UniProtKB-UniRule"/>
</dbReference>
<keyword evidence="2 8" id="KW-1134">Transmembrane beta strand</keyword>
<dbReference type="GO" id="GO:0009279">
    <property type="term" value="C:cell outer membrane"/>
    <property type="evidence" value="ECO:0007669"/>
    <property type="project" value="UniProtKB-SubCell"/>
</dbReference>
<protein>
    <recommendedName>
        <fullName evidence="8 9">Outer membrane protein assembly factor BamA</fullName>
    </recommendedName>
</protein>
<evidence type="ECO:0000256" key="3">
    <source>
        <dbReference type="ARBA" id="ARBA00022692"/>
    </source>
</evidence>
<evidence type="ECO:0000256" key="4">
    <source>
        <dbReference type="ARBA" id="ARBA00022729"/>
    </source>
</evidence>
<feature type="domain" description="POTRA" evidence="10">
    <location>
        <begin position="114"/>
        <end position="191"/>
    </location>
</feature>
<feature type="domain" description="POTRA" evidence="10">
    <location>
        <begin position="46"/>
        <end position="113"/>
    </location>
</feature>
<evidence type="ECO:0000259" key="10">
    <source>
        <dbReference type="PROSITE" id="PS51779"/>
    </source>
</evidence>
<dbReference type="Gene3D" id="3.10.20.310">
    <property type="entry name" value="membrane protein fhac"/>
    <property type="match status" value="4"/>
</dbReference>
<evidence type="ECO:0000256" key="6">
    <source>
        <dbReference type="ARBA" id="ARBA00023136"/>
    </source>
</evidence>
<dbReference type="AlphaFoldDB" id="A0AAE3NUF0"/>
<dbReference type="Pfam" id="PF01103">
    <property type="entry name" value="Omp85"/>
    <property type="match status" value="1"/>
</dbReference>
<evidence type="ECO:0000256" key="9">
    <source>
        <dbReference type="NCBIfam" id="TIGR03303"/>
    </source>
</evidence>
<evidence type="ECO:0000256" key="2">
    <source>
        <dbReference type="ARBA" id="ARBA00022452"/>
    </source>
</evidence>
<dbReference type="InterPro" id="IPR000184">
    <property type="entry name" value="Bac_surfAg_D15"/>
</dbReference>
<dbReference type="PIRSF" id="PIRSF006076">
    <property type="entry name" value="OM_assembly_OMP85"/>
    <property type="match status" value="1"/>
</dbReference>
<comment type="subunit">
    <text evidence="8">Part of the Bam complex.</text>
</comment>
<organism evidence="11 12">
    <name type="scientific">Psychromarinibacter sediminicola</name>
    <dbReference type="NCBI Taxonomy" id="3033385"/>
    <lineage>
        <taxon>Bacteria</taxon>
        <taxon>Pseudomonadati</taxon>
        <taxon>Pseudomonadota</taxon>
        <taxon>Alphaproteobacteria</taxon>
        <taxon>Rhodobacterales</taxon>
        <taxon>Paracoccaceae</taxon>
        <taxon>Psychromarinibacter</taxon>
    </lineage>
</organism>
<evidence type="ECO:0000256" key="1">
    <source>
        <dbReference type="ARBA" id="ARBA00004370"/>
    </source>
</evidence>
<keyword evidence="12" id="KW-1185">Reference proteome</keyword>
<dbReference type="PANTHER" id="PTHR12815:SF23">
    <property type="entry name" value="OUTER MEMBRANE PROTEIN ASSEMBLY FACTOR BAMA"/>
    <property type="match status" value="1"/>
</dbReference>
<dbReference type="Pfam" id="PF07244">
    <property type="entry name" value="POTRA"/>
    <property type="match status" value="4"/>
</dbReference>
<dbReference type="RefSeq" id="WP_275568391.1">
    <property type="nucleotide sequence ID" value="NZ_JARGYC010000045.1"/>
</dbReference>
<gene>
    <name evidence="8 11" type="primary">bamA</name>
    <name evidence="11" type="ORF">P1J78_16090</name>
</gene>
<accession>A0AAE3NUF0</accession>
<reference evidence="11" key="1">
    <citation type="submission" date="2023-03" db="EMBL/GenBank/DDBJ databases">
        <title>Multiphase analysis and comparison of six strains from genera Psychromarinibacter, Lutimaribacter, and Maritimibacter, including a novel species: Psychromarinibacter sediminicola sp. nov.</title>
        <authorList>
            <person name="Wang Y.-H."/>
            <person name="Ye M.-Q."/>
            <person name="Du Z.-J."/>
        </authorList>
    </citation>
    <scope>NUCLEOTIDE SEQUENCE</scope>
    <source>
        <strain evidence="11">C21-152</strain>
    </source>
</reference>
<keyword evidence="7 8" id="KW-0998">Cell outer membrane</keyword>
<dbReference type="HAMAP" id="MF_01430">
    <property type="entry name" value="OM_assembly_BamA"/>
    <property type="match status" value="1"/>
</dbReference>
<dbReference type="Proteomes" id="UP001220964">
    <property type="component" value="Unassembled WGS sequence"/>
</dbReference>
<evidence type="ECO:0000313" key="12">
    <source>
        <dbReference type="Proteomes" id="UP001220964"/>
    </source>
</evidence>
<evidence type="ECO:0000313" key="11">
    <source>
        <dbReference type="EMBL" id="MDF0602261.1"/>
    </source>
</evidence>
<dbReference type="Gene3D" id="2.40.160.50">
    <property type="entry name" value="membrane protein fhac: a member of the omp85/tpsb transporter family"/>
    <property type="match status" value="1"/>
</dbReference>